<evidence type="ECO:0000256" key="3">
    <source>
        <dbReference type="ARBA" id="ARBA00004496"/>
    </source>
</evidence>
<evidence type="ECO:0000256" key="9">
    <source>
        <dbReference type="ARBA" id="ARBA00022741"/>
    </source>
</evidence>
<organism evidence="17 18">
    <name type="scientific">Sciurus carolinensis</name>
    <name type="common">Eastern gray squirrel</name>
    <dbReference type="NCBI Taxonomy" id="30640"/>
    <lineage>
        <taxon>Eukaryota</taxon>
        <taxon>Metazoa</taxon>
        <taxon>Chordata</taxon>
        <taxon>Craniata</taxon>
        <taxon>Vertebrata</taxon>
        <taxon>Euteleostomi</taxon>
        <taxon>Mammalia</taxon>
        <taxon>Eutheria</taxon>
        <taxon>Euarchontoglires</taxon>
        <taxon>Glires</taxon>
        <taxon>Rodentia</taxon>
        <taxon>Sciuromorpha</taxon>
        <taxon>Sciuridae</taxon>
        <taxon>Sciurinae</taxon>
        <taxon>Sciurini</taxon>
        <taxon>Sciurus</taxon>
    </lineage>
</organism>
<dbReference type="Gene3D" id="3.30.1490.20">
    <property type="entry name" value="ATP-grasp fold, A domain"/>
    <property type="match status" value="1"/>
</dbReference>
<keyword evidence="11" id="KW-0460">Magnesium</keyword>
<evidence type="ECO:0000256" key="7">
    <source>
        <dbReference type="ARBA" id="ARBA00022598"/>
    </source>
</evidence>
<evidence type="ECO:0000256" key="2">
    <source>
        <dbReference type="ARBA" id="ARBA00001946"/>
    </source>
</evidence>
<evidence type="ECO:0000256" key="4">
    <source>
        <dbReference type="ARBA" id="ARBA00007854"/>
    </source>
</evidence>
<keyword evidence="8" id="KW-0479">Metal-binding</keyword>
<dbReference type="FunFam" id="3.30.470.20:FF:000022">
    <property type="entry name" value="beta-citrylglutamate synthase B isoform X1"/>
    <property type="match status" value="1"/>
</dbReference>
<evidence type="ECO:0000256" key="12">
    <source>
        <dbReference type="ARBA" id="ARBA00023211"/>
    </source>
</evidence>
<dbReference type="SUPFAM" id="SSF56059">
    <property type="entry name" value="Glutathione synthetase ATP-binding domain-like"/>
    <property type="match status" value="1"/>
</dbReference>
<dbReference type="Gene3D" id="3.40.50.20">
    <property type="match status" value="1"/>
</dbReference>
<keyword evidence="12" id="KW-0464">Manganese</keyword>
<dbReference type="GO" id="GO:0005737">
    <property type="term" value="C:cytoplasm"/>
    <property type="evidence" value="ECO:0007669"/>
    <property type="project" value="UniProtKB-SubCell"/>
</dbReference>
<evidence type="ECO:0000256" key="11">
    <source>
        <dbReference type="ARBA" id="ARBA00022842"/>
    </source>
</evidence>
<dbReference type="NCBIfam" id="TIGR00768">
    <property type="entry name" value="rimK_fam"/>
    <property type="match status" value="1"/>
</dbReference>
<feature type="domain" description="ATP-grasp" evidence="16">
    <location>
        <begin position="369"/>
        <end position="554"/>
    </location>
</feature>
<dbReference type="InterPro" id="IPR004666">
    <property type="entry name" value="Rp_bS6_RimK/Lys_biosynth_LsyX"/>
</dbReference>
<dbReference type="GO" id="GO:0046872">
    <property type="term" value="F:metal ion binding"/>
    <property type="evidence" value="ECO:0007669"/>
    <property type="project" value="UniProtKB-KW"/>
</dbReference>
<reference evidence="17" key="1">
    <citation type="submission" date="2020-03" db="EMBL/GenBank/DDBJ databases">
        <title>Studies in the Genomics of Life Span.</title>
        <authorList>
            <person name="Glass D."/>
        </authorList>
    </citation>
    <scope>NUCLEOTIDE SEQUENCE</scope>
    <source>
        <strain evidence="17">SUZIE</strain>
        <tissue evidence="17">Muscle</tissue>
    </source>
</reference>
<dbReference type="FunFam" id="3.30.1490.20:FF:000011">
    <property type="entry name" value="beta-citrylglutamate synthase B isoform X1"/>
    <property type="match status" value="1"/>
</dbReference>
<gene>
    <name evidence="17" type="ORF">SUZIE_129245</name>
</gene>
<dbReference type="AlphaFoldDB" id="A0AA41MMW0"/>
<feature type="region of interest" description="Disordered" evidence="15">
    <location>
        <begin position="106"/>
        <end position="180"/>
    </location>
</feature>
<keyword evidence="9 14" id="KW-0547">Nucleotide-binding</keyword>
<keyword evidence="6" id="KW-0963">Cytoplasm</keyword>
<name>A0AA41MMW0_SCICA</name>
<evidence type="ECO:0000256" key="15">
    <source>
        <dbReference type="SAM" id="MobiDB-lite"/>
    </source>
</evidence>
<feature type="region of interest" description="Disordered" evidence="15">
    <location>
        <begin position="567"/>
        <end position="634"/>
    </location>
</feature>
<evidence type="ECO:0000256" key="6">
    <source>
        <dbReference type="ARBA" id="ARBA00022490"/>
    </source>
</evidence>
<feature type="compositionally biased region" description="Polar residues" evidence="15">
    <location>
        <begin position="594"/>
        <end position="604"/>
    </location>
</feature>
<evidence type="ECO:0000313" key="17">
    <source>
        <dbReference type="EMBL" id="MBZ3874703.1"/>
    </source>
</evidence>
<dbReference type="Gene3D" id="3.30.470.20">
    <property type="entry name" value="ATP-grasp fold, B domain"/>
    <property type="match status" value="1"/>
</dbReference>
<evidence type="ECO:0000259" key="16">
    <source>
        <dbReference type="PROSITE" id="PS50975"/>
    </source>
</evidence>
<evidence type="ECO:0000313" key="18">
    <source>
        <dbReference type="Proteomes" id="UP001166674"/>
    </source>
</evidence>
<dbReference type="PROSITE" id="PS50975">
    <property type="entry name" value="ATP_GRASP"/>
    <property type="match status" value="1"/>
</dbReference>
<dbReference type="EC" id="6.3.2.41" evidence="5"/>
<keyword evidence="7" id="KW-0436">Ligase</keyword>
<dbReference type="InterPro" id="IPR013815">
    <property type="entry name" value="ATP_grasp_subdomain_1"/>
</dbReference>
<dbReference type="InterPro" id="IPR013651">
    <property type="entry name" value="ATP-grasp_RimK-type"/>
</dbReference>
<dbReference type="PANTHER" id="PTHR21621:SF1">
    <property type="entry name" value="N-ACETYLASPARTYLGLUTAMATE SYNTHASE A"/>
    <property type="match status" value="1"/>
</dbReference>
<dbReference type="GO" id="GO:0005524">
    <property type="term" value="F:ATP binding"/>
    <property type="evidence" value="ECO:0007669"/>
    <property type="project" value="UniProtKB-UniRule"/>
</dbReference>
<keyword evidence="10 14" id="KW-0067">ATP-binding</keyword>
<proteinExistence type="inferred from homology"/>
<dbReference type="InterPro" id="IPR011761">
    <property type="entry name" value="ATP-grasp"/>
</dbReference>
<comment type="similarity">
    <text evidence="4">Belongs to the RimK family.</text>
</comment>
<dbReference type="Proteomes" id="UP001166674">
    <property type="component" value="Unassembled WGS sequence"/>
</dbReference>
<comment type="subcellular location">
    <subcellularLocation>
        <location evidence="3">Cytoplasm</location>
    </subcellularLocation>
</comment>
<dbReference type="FunFam" id="3.40.50.20:FF:000014">
    <property type="entry name" value="beta-citrylglutamate synthase B isoform X1"/>
    <property type="match status" value="1"/>
</dbReference>
<evidence type="ECO:0000256" key="14">
    <source>
        <dbReference type="PROSITE-ProRule" id="PRU00409"/>
    </source>
</evidence>
<evidence type="ECO:0000256" key="13">
    <source>
        <dbReference type="ARBA" id="ARBA00049321"/>
    </source>
</evidence>
<dbReference type="EMBL" id="JAATJV010234600">
    <property type="protein sequence ID" value="MBZ3874703.1"/>
    <property type="molecule type" value="Genomic_DNA"/>
</dbReference>
<accession>A0AA41MMW0</accession>
<comment type="cofactor">
    <cofactor evidence="2">
        <name>Mg(2+)</name>
        <dbReference type="ChEBI" id="CHEBI:18420"/>
    </cofactor>
</comment>
<keyword evidence="18" id="KW-1185">Reference proteome</keyword>
<dbReference type="PANTHER" id="PTHR21621">
    <property type="entry name" value="RIBOSOMAL PROTEIN S6 MODIFICATION PROTEIN"/>
    <property type="match status" value="1"/>
</dbReference>
<sequence>MIQKEEVTLRLSKMNAQATLYTTLTSQSHTPANQGALDHGDWSRGPGISFGKSLRPCPGLCRQSPVSRARSARDRLWGASAAHCAPQAHQLRHPLRFIGPPPRPLPLCLPNPASSATPTGGVPARARDALPPPGRPRPRLLGSPRPQAPLGSALPDAAGPWPAAPPGRRPPGQPLQLAARPARAHRRALIGCLAAGSAEWPGRFAGSGLQRRLAHWREWSRGALAPDARRQSCQESGSGRRGVRAAPGAAALATMCSQLWFLTDRRIREEYPQVQILRALRQRCSEQDVRFRAVFMDQIAVTVIGGHLGLQLNQKALTTFPDVVVVRVSTPSVQSDSDITVLRHLEKLGCRLVNRPQSILNCINKFWTFQELAGHGVPMPDTFSYGGHEDFSKMIDEAEPLGYPVVVKSTRGHQGKAVFLARDKHHLSDICHLVRHDVPYLFQKYVKESHGKDIRVVVVGGQVIGSMLRCSTDGRMQSNCSLGGVGVMCPLTEQGKQLAIQVSNILGMDFCGIDLLIMDDGSFVVCEANANVGFLAFDQACNLDVGGIIADYTMSLLPNRQTGKMAVLPGLSGPREKNEPDGCASAQGVAESPYTINNGSTSSESEPELGEARDSSANTVGGPAPHASRAWLQH</sequence>
<comment type="catalytic activity">
    <reaction evidence="13">
        <text>N-acetyl-L-aspartate + L-glutamate + ATP = N-acetyl-L-aspartyl-L-glutamate + ADP + phosphate + H(+)</text>
        <dbReference type="Rhea" id="RHEA:40035"/>
        <dbReference type="ChEBI" id="CHEBI:15378"/>
        <dbReference type="ChEBI" id="CHEBI:16953"/>
        <dbReference type="ChEBI" id="CHEBI:29985"/>
        <dbReference type="ChEBI" id="CHEBI:30616"/>
        <dbReference type="ChEBI" id="CHEBI:43474"/>
        <dbReference type="ChEBI" id="CHEBI:76931"/>
        <dbReference type="ChEBI" id="CHEBI:456216"/>
        <dbReference type="EC" id="6.3.2.41"/>
    </reaction>
</comment>
<evidence type="ECO:0000256" key="10">
    <source>
        <dbReference type="ARBA" id="ARBA00022840"/>
    </source>
</evidence>
<protein>
    <recommendedName>
        <fullName evidence="5">N-acetylaspartylglutamate synthase</fullName>
        <ecNumber evidence="5">6.3.2.41</ecNumber>
    </recommendedName>
</protein>
<evidence type="ECO:0000256" key="1">
    <source>
        <dbReference type="ARBA" id="ARBA00001936"/>
    </source>
</evidence>
<comment type="caution">
    <text evidence="17">The sequence shown here is derived from an EMBL/GenBank/DDBJ whole genome shotgun (WGS) entry which is preliminary data.</text>
</comment>
<feature type="compositionally biased region" description="Pro residues" evidence="15">
    <location>
        <begin position="162"/>
        <end position="173"/>
    </location>
</feature>
<evidence type="ECO:0000256" key="5">
    <source>
        <dbReference type="ARBA" id="ARBA00012938"/>
    </source>
</evidence>
<dbReference type="Pfam" id="PF08443">
    <property type="entry name" value="RimK"/>
    <property type="match status" value="1"/>
</dbReference>
<dbReference type="GO" id="GO:0072590">
    <property type="term" value="F:N-acetyl-L-aspartate-L-glutamate ligase activity"/>
    <property type="evidence" value="ECO:0007669"/>
    <property type="project" value="TreeGrafter"/>
</dbReference>
<comment type="cofactor">
    <cofactor evidence="1">
        <name>Mn(2+)</name>
        <dbReference type="ChEBI" id="CHEBI:29035"/>
    </cofactor>
</comment>
<evidence type="ECO:0000256" key="8">
    <source>
        <dbReference type="ARBA" id="ARBA00022723"/>
    </source>
</evidence>